<proteinExistence type="predicted"/>
<name>L8EC97_HUMAN</name>
<keyword evidence="1" id="KW-0812">Transmembrane</keyword>
<reference evidence="2" key="1">
    <citation type="journal article" date="2013" name="PLoS ONE">
        <title>Direct detection of alternative open reading frames translation products in human significantly expands the proteome.</title>
        <authorList>
            <person name="Vanderperre B."/>
            <person name="Lucier J.-F."/>
            <person name="Motard J."/>
            <person name="Tremblay G."/>
            <person name="Vanderperre S."/>
            <person name="Wisztorski M."/>
            <person name="Salzet M."/>
            <person name="Boisvert F.-M."/>
            <person name="Roucou X."/>
        </authorList>
    </citation>
    <scope>NUCLEOTIDE SEQUENCE</scope>
</reference>
<feature type="transmembrane region" description="Helical" evidence="1">
    <location>
        <begin position="21"/>
        <end position="48"/>
    </location>
</feature>
<gene>
    <name evidence="2" type="primary">PFDN4</name>
</gene>
<evidence type="ECO:0000256" key="1">
    <source>
        <dbReference type="SAM" id="Phobius"/>
    </source>
</evidence>
<evidence type="ECO:0000313" key="2">
    <source>
        <dbReference type="EMBL" id="CCQ43187.1"/>
    </source>
</evidence>
<protein>
    <submittedName>
        <fullName evidence="2">Alternative protein PFDN4</fullName>
    </submittedName>
</protein>
<dbReference type="AlphaFoldDB" id="L8EC97"/>
<keyword evidence="1" id="KW-1133">Transmembrane helix</keyword>
<dbReference type="EMBL" id="HF583690">
    <property type="protein sequence ID" value="CCQ43187.1"/>
    <property type="molecule type" value="Genomic_DNA"/>
</dbReference>
<sequence>MYNPASLLISQLKLCHRLQNIYVYILFKYMLHIIFKHTYLTFFTYLSISEIWVKEWVMFKHVEACGALYKQGRTTEERFRNQEMCRKKCLVFFRFKF</sequence>
<dbReference type="ChiTaRS" id="PFDN4">
    <property type="organism name" value="human"/>
</dbReference>
<dbReference type="OrthoDB" id="10250441at2759"/>
<organism evidence="2">
    <name type="scientific">Homo sapiens</name>
    <name type="common">Human</name>
    <dbReference type="NCBI Taxonomy" id="9606"/>
    <lineage>
        <taxon>Eukaryota</taxon>
        <taxon>Metazoa</taxon>
        <taxon>Chordata</taxon>
        <taxon>Craniata</taxon>
        <taxon>Vertebrata</taxon>
        <taxon>Euteleostomi</taxon>
        <taxon>Mammalia</taxon>
        <taxon>Eutheria</taxon>
        <taxon>Euarchontoglires</taxon>
        <taxon>Primates</taxon>
        <taxon>Haplorrhini</taxon>
        <taxon>Catarrhini</taxon>
        <taxon>Hominidae</taxon>
        <taxon>Homo</taxon>
    </lineage>
</organism>
<keyword evidence="1" id="KW-0472">Membrane</keyword>
<accession>L8EC97</accession>